<evidence type="ECO:0000256" key="1">
    <source>
        <dbReference type="ARBA" id="ARBA00004308"/>
    </source>
</evidence>
<dbReference type="Pfam" id="PF01602">
    <property type="entry name" value="Adaptin_N"/>
    <property type="match status" value="1"/>
</dbReference>
<dbReference type="GO" id="GO:0016192">
    <property type="term" value="P:vesicle-mediated transport"/>
    <property type="evidence" value="ECO:0007669"/>
    <property type="project" value="InterPro"/>
</dbReference>
<dbReference type="Proteomes" id="UP000279236">
    <property type="component" value="Unassembled WGS sequence"/>
</dbReference>
<dbReference type="InterPro" id="IPR002553">
    <property type="entry name" value="Clathrin/coatomer_adapt-like_N"/>
</dbReference>
<evidence type="ECO:0000256" key="3">
    <source>
        <dbReference type="ARBA" id="ARBA00022927"/>
    </source>
</evidence>
<dbReference type="InterPro" id="IPR050840">
    <property type="entry name" value="Adaptor_Complx_Large_Subunit"/>
</dbReference>
<keyword evidence="3" id="KW-0653">Protein transport</keyword>
<proteinExistence type="predicted"/>
<dbReference type="AlphaFoldDB" id="A0A427XJZ9"/>
<dbReference type="OrthoDB" id="29308at2759"/>
<dbReference type="InterPro" id="IPR011989">
    <property type="entry name" value="ARM-like"/>
</dbReference>
<sequence length="808" mass="86515">MPLPPYLTSFASSRAHHALLVKLDGAASAQAEDAAVIQEVERCRNLLATNPSSSRIAETLIILLNCAMTSHTKLDLEFALVPALHLAEGGRTMRERRRGYLYLSERLPPGHELHLMLVNTIRKDLASYEHAHILAALHAIVHLPGHDLAPAVVPLLVSKRLLEHDEPAIRQRTIQAISALSVGRAWPLSLKEIARRIRHEDDPSALAAVLRIYAQALESGLREADPARRKRQFDSVFAAAARRMDSDSPLVISAIRALVAIVRTLPRHYEEGDAESRDELVSHAITQTRSLLAEAVELHTTPGVSQWARACLFETSALAAALFEIDGRLGPAVETLMNHLRQFLLPQRDKGKGKATPPAAVRGPTPADVANNRILALRCFGLLPAAAWQDGLTEAHMAALMGGVDSNDPTLRRETLRLLAKVDRNLPLMTLQSHLEAIRSGQGVPLAPDVEGGKSRRDGVADGRTEAACRALETTDILAQGLDDAEQGTQIADGVSDISKALRDGGDSSVWLKGVQTVLGDLQSSSHDFRQAFIKSAAESLAQDPQDSTLAVLLTTVAVEYPGSELESTISALLPALDHSPASVQELIVLALVPLLSGTALAQRDALATDILASLERVKAAGAIKHMVKRCTEVALIVERGMVDDVVRRSKSRALNDVLDAILIVYAEATKPPSRDTSSPASTPMSASMTASALRYDAYASPSTGSPRRVTSPLGRGAELSQSVSTNSTSSSNNKNKNHANWAAMGRSTLVEADELAMDDLGITGGGGGSGSRGSSERSRHAYGMHGSHMHGGATPTDRTPRLRAADY</sequence>
<feature type="compositionally biased region" description="Basic and acidic residues" evidence="5">
    <location>
        <begin position="799"/>
        <end position="808"/>
    </location>
</feature>
<dbReference type="SUPFAM" id="SSF48371">
    <property type="entry name" value="ARM repeat"/>
    <property type="match status" value="1"/>
</dbReference>
<comment type="subcellular location">
    <subcellularLocation>
        <location evidence="1">Endomembrane system</location>
    </subcellularLocation>
</comment>
<feature type="domain" description="Clathrin/coatomer adaptor adaptin-like N-terminal" evidence="6">
    <location>
        <begin position="34"/>
        <end position="314"/>
    </location>
</feature>
<dbReference type="EMBL" id="RSCE01000010">
    <property type="protein sequence ID" value="RSH79166.1"/>
    <property type="molecule type" value="Genomic_DNA"/>
</dbReference>
<dbReference type="Gene3D" id="1.25.10.10">
    <property type="entry name" value="Leucine-rich Repeat Variant"/>
    <property type="match status" value="1"/>
</dbReference>
<feature type="compositionally biased region" description="Gly residues" evidence="5">
    <location>
        <begin position="763"/>
        <end position="772"/>
    </location>
</feature>
<name>A0A427XJZ9_9TREE</name>
<evidence type="ECO:0000313" key="8">
    <source>
        <dbReference type="Proteomes" id="UP000279236"/>
    </source>
</evidence>
<dbReference type="GO" id="GO:0030117">
    <property type="term" value="C:membrane coat"/>
    <property type="evidence" value="ECO:0007669"/>
    <property type="project" value="InterPro"/>
</dbReference>
<evidence type="ECO:0000256" key="2">
    <source>
        <dbReference type="ARBA" id="ARBA00022448"/>
    </source>
</evidence>
<feature type="region of interest" description="Disordered" evidence="5">
    <location>
        <begin position="761"/>
        <end position="808"/>
    </location>
</feature>
<dbReference type="GO" id="GO:0006886">
    <property type="term" value="P:intracellular protein transport"/>
    <property type="evidence" value="ECO:0007669"/>
    <property type="project" value="InterPro"/>
</dbReference>
<protein>
    <recommendedName>
        <fullName evidence="6">Clathrin/coatomer adaptor adaptin-like N-terminal domain-containing protein</fullName>
    </recommendedName>
</protein>
<dbReference type="RefSeq" id="XP_028474313.1">
    <property type="nucleotide sequence ID" value="XM_028617006.1"/>
</dbReference>
<dbReference type="GO" id="GO:0012505">
    <property type="term" value="C:endomembrane system"/>
    <property type="evidence" value="ECO:0007669"/>
    <property type="project" value="UniProtKB-SubCell"/>
</dbReference>
<evidence type="ECO:0000313" key="7">
    <source>
        <dbReference type="EMBL" id="RSH79166.1"/>
    </source>
</evidence>
<feature type="compositionally biased region" description="Low complexity" evidence="5">
    <location>
        <begin position="725"/>
        <end position="735"/>
    </location>
</feature>
<dbReference type="GeneID" id="39585748"/>
<keyword evidence="4" id="KW-0472">Membrane</keyword>
<evidence type="ECO:0000256" key="4">
    <source>
        <dbReference type="ARBA" id="ARBA00023136"/>
    </source>
</evidence>
<dbReference type="PANTHER" id="PTHR22780">
    <property type="entry name" value="ADAPTIN, ALPHA/GAMMA/EPSILON"/>
    <property type="match status" value="1"/>
</dbReference>
<accession>A0A427XJZ9</accession>
<organism evidence="7 8">
    <name type="scientific">Apiotrichum porosum</name>
    <dbReference type="NCBI Taxonomy" id="105984"/>
    <lineage>
        <taxon>Eukaryota</taxon>
        <taxon>Fungi</taxon>
        <taxon>Dikarya</taxon>
        <taxon>Basidiomycota</taxon>
        <taxon>Agaricomycotina</taxon>
        <taxon>Tremellomycetes</taxon>
        <taxon>Trichosporonales</taxon>
        <taxon>Trichosporonaceae</taxon>
        <taxon>Apiotrichum</taxon>
    </lineage>
</organism>
<reference evidence="7 8" key="1">
    <citation type="submission" date="2018-11" db="EMBL/GenBank/DDBJ databases">
        <title>Genome sequence of Apiotrichum porosum DSM 27194.</title>
        <authorList>
            <person name="Aliyu H."/>
            <person name="Gorte O."/>
            <person name="Ochsenreither K."/>
        </authorList>
    </citation>
    <scope>NUCLEOTIDE SEQUENCE [LARGE SCALE GENOMIC DNA]</scope>
    <source>
        <strain evidence="7 8">DSM 27194</strain>
    </source>
</reference>
<evidence type="ECO:0000256" key="5">
    <source>
        <dbReference type="SAM" id="MobiDB-lite"/>
    </source>
</evidence>
<keyword evidence="8" id="KW-1185">Reference proteome</keyword>
<keyword evidence="2" id="KW-0813">Transport</keyword>
<feature type="region of interest" description="Disordered" evidence="5">
    <location>
        <begin position="698"/>
        <end position="740"/>
    </location>
</feature>
<comment type="caution">
    <text evidence="7">The sequence shown here is derived from an EMBL/GenBank/DDBJ whole genome shotgun (WGS) entry which is preliminary data.</text>
</comment>
<dbReference type="STRING" id="105984.A0A427XJZ9"/>
<evidence type="ECO:0000259" key="6">
    <source>
        <dbReference type="Pfam" id="PF01602"/>
    </source>
</evidence>
<dbReference type="InterPro" id="IPR016024">
    <property type="entry name" value="ARM-type_fold"/>
</dbReference>
<gene>
    <name evidence="7" type="ORF">EHS24_001205</name>
</gene>